<dbReference type="AlphaFoldDB" id="A0A1R3VDI4"/>
<dbReference type="EMBL" id="FTPD01000045">
    <property type="protein sequence ID" value="SIT57939.1"/>
    <property type="molecule type" value="Genomic_DNA"/>
</dbReference>
<reference evidence="2" key="1">
    <citation type="submission" date="2017-01" db="EMBL/GenBank/DDBJ databases">
        <authorList>
            <person name="Brunel B."/>
        </authorList>
    </citation>
    <scope>NUCLEOTIDE SEQUENCE [LARGE SCALE GENOMIC DNA]</scope>
</reference>
<name>A0A1R3VDI4_9HYPH</name>
<organism evidence="1 2">
    <name type="scientific">Mesorhizobium prunaredense</name>
    <dbReference type="NCBI Taxonomy" id="1631249"/>
    <lineage>
        <taxon>Bacteria</taxon>
        <taxon>Pseudomonadati</taxon>
        <taxon>Pseudomonadota</taxon>
        <taxon>Alphaproteobacteria</taxon>
        <taxon>Hyphomicrobiales</taxon>
        <taxon>Phyllobacteriaceae</taxon>
        <taxon>Mesorhizobium</taxon>
    </lineage>
</organism>
<sequence length="83" mass="9479">MRFGEQIAERYSQVHSASLRPLGWVPLTPVREENGGPDGPISIRHGLAVDRYSHWVERYTEGRRMSITSAYKLRGYLAIAAHR</sequence>
<accession>A0A1R3VDI4</accession>
<keyword evidence="2" id="KW-1185">Reference proteome</keyword>
<gene>
    <name evidence="1" type="ORF">BQ8794_50041</name>
</gene>
<proteinExistence type="predicted"/>
<evidence type="ECO:0000313" key="1">
    <source>
        <dbReference type="EMBL" id="SIT57939.1"/>
    </source>
</evidence>
<evidence type="ECO:0000313" key="2">
    <source>
        <dbReference type="Proteomes" id="UP000188388"/>
    </source>
</evidence>
<protein>
    <submittedName>
        <fullName evidence="1">Uncharacterized protein</fullName>
    </submittedName>
</protein>
<dbReference type="Proteomes" id="UP000188388">
    <property type="component" value="Unassembled WGS sequence"/>
</dbReference>